<feature type="transmembrane region" description="Helical" evidence="2">
    <location>
        <begin position="104"/>
        <end position="129"/>
    </location>
</feature>
<evidence type="ECO:0000313" key="4">
    <source>
        <dbReference type="Proteomes" id="UP000825935"/>
    </source>
</evidence>
<feature type="transmembrane region" description="Helical" evidence="2">
    <location>
        <begin position="162"/>
        <end position="186"/>
    </location>
</feature>
<organism evidence="3 4">
    <name type="scientific">Ceratopteris richardii</name>
    <name type="common">Triangle waterfern</name>
    <dbReference type="NCBI Taxonomy" id="49495"/>
    <lineage>
        <taxon>Eukaryota</taxon>
        <taxon>Viridiplantae</taxon>
        <taxon>Streptophyta</taxon>
        <taxon>Embryophyta</taxon>
        <taxon>Tracheophyta</taxon>
        <taxon>Polypodiopsida</taxon>
        <taxon>Polypodiidae</taxon>
        <taxon>Polypodiales</taxon>
        <taxon>Pteridineae</taxon>
        <taxon>Pteridaceae</taxon>
        <taxon>Parkerioideae</taxon>
        <taxon>Ceratopteris</taxon>
    </lineage>
</organism>
<dbReference type="Proteomes" id="UP000825935">
    <property type="component" value="Chromosome 28"/>
</dbReference>
<evidence type="ECO:0000256" key="2">
    <source>
        <dbReference type="SAM" id="Phobius"/>
    </source>
</evidence>
<evidence type="ECO:0000256" key="1">
    <source>
        <dbReference type="SAM" id="MobiDB-lite"/>
    </source>
</evidence>
<feature type="compositionally biased region" description="Polar residues" evidence="1">
    <location>
        <begin position="86"/>
        <end position="96"/>
    </location>
</feature>
<keyword evidence="4" id="KW-1185">Reference proteome</keyword>
<evidence type="ECO:0008006" key="5">
    <source>
        <dbReference type="Google" id="ProtNLM"/>
    </source>
</evidence>
<proteinExistence type="predicted"/>
<dbReference type="EMBL" id="CM035433">
    <property type="protein sequence ID" value="KAH7294401.1"/>
    <property type="molecule type" value="Genomic_DNA"/>
</dbReference>
<dbReference type="EMBL" id="CM035433">
    <property type="protein sequence ID" value="KAH7294402.1"/>
    <property type="molecule type" value="Genomic_DNA"/>
</dbReference>
<sequence length="206" mass="22612">MAGYFHEQVKHEGRPLPAASFDTMNMSEPVRDQQFNTSALEQGPHRPRTFETMNLDPPQRGPQTTKNNVQSSGKRIGPEAKKPSEGTPQQPKSVTESSQMTAKVVIVALSLRVCTALSLVIGLALIASFSKDTVETTLDTTLDTTLSVIVTVSFSYFASTKYALAVTILGLVYSIFEIVSMTIRLITGRLIFHTYLTLAIRYCSCC</sequence>
<evidence type="ECO:0000313" key="3">
    <source>
        <dbReference type="EMBL" id="KAH7294402.1"/>
    </source>
</evidence>
<keyword evidence="2" id="KW-1133">Transmembrane helix</keyword>
<accession>A0A8T2RD81</accession>
<feature type="region of interest" description="Disordered" evidence="1">
    <location>
        <begin position="1"/>
        <end position="96"/>
    </location>
</feature>
<name>A0A8T2RD81_CERRI</name>
<dbReference type="AlphaFoldDB" id="A0A8T2RD81"/>
<protein>
    <recommendedName>
        <fullName evidence="5">CASP-like protein</fullName>
    </recommendedName>
</protein>
<comment type="caution">
    <text evidence="3">The sequence shown here is derived from an EMBL/GenBank/DDBJ whole genome shotgun (WGS) entry which is preliminary data.</text>
</comment>
<feature type="compositionally biased region" description="Polar residues" evidence="1">
    <location>
        <begin position="61"/>
        <end position="73"/>
    </location>
</feature>
<keyword evidence="2" id="KW-0472">Membrane</keyword>
<gene>
    <name evidence="3" type="ORF">KP509_28G069800</name>
</gene>
<keyword evidence="2" id="KW-0812">Transmembrane</keyword>
<reference evidence="3" key="1">
    <citation type="submission" date="2021-08" db="EMBL/GenBank/DDBJ databases">
        <title>WGS assembly of Ceratopteris richardii.</title>
        <authorList>
            <person name="Marchant D.B."/>
            <person name="Chen G."/>
            <person name="Jenkins J."/>
            <person name="Shu S."/>
            <person name="Leebens-Mack J."/>
            <person name="Grimwood J."/>
            <person name="Schmutz J."/>
            <person name="Soltis P."/>
            <person name="Soltis D."/>
            <person name="Chen Z.-H."/>
        </authorList>
    </citation>
    <scope>NUCLEOTIDE SEQUENCE</scope>
    <source>
        <strain evidence="3">Whitten #5841</strain>
        <tissue evidence="3">Leaf</tissue>
    </source>
</reference>